<keyword evidence="3" id="KW-1185">Reference proteome</keyword>
<dbReference type="InterPro" id="IPR043128">
    <property type="entry name" value="Rev_trsase/Diguanyl_cyclase"/>
</dbReference>
<dbReference type="SMART" id="SM00065">
    <property type="entry name" value="GAF"/>
    <property type="match status" value="1"/>
</dbReference>
<dbReference type="PANTHER" id="PTHR45138">
    <property type="entry name" value="REGULATORY COMPONENTS OF SENSORY TRANSDUCTION SYSTEM"/>
    <property type="match status" value="1"/>
</dbReference>
<dbReference type="PROSITE" id="PS50887">
    <property type="entry name" value="GGDEF"/>
    <property type="match status" value="1"/>
</dbReference>
<dbReference type="STRING" id="370764.SAMN04489810_1100"/>
<dbReference type="GO" id="GO:0052621">
    <property type="term" value="F:diguanylate cyclase activity"/>
    <property type="evidence" value="ECO:0007669"/>
    <property type="project" value="TreeGrafter"/>
</dbReference>
<evidence type="ECO:0000313" key="3">
    <source>
        <dbReference type="Proteomes" id="UP000199009"/>
    </source>
</evidence>
<dbReference type="PANTHER" id="PTHR45138:SF9">
    <property type="entry name" value="DIGUANYLATE CYCLASE DGCM-RELATED"/>
    <property type="match status" value="1"/>
</dbReference>
<dbReference type="Gene3D" id="3.30.70.270">
    <property type="match status" value="1"/>
</dbReference>
<dbReference type="InterPro" id="IPR029787">
    <property type="entry name" value="Nucleotide_cyclase"/>
</dbReference>
<dbReference type="Gene3D" id="3.30.450.40">
    <property type="match status" value="1"/>
</dbReference>
<dbReference type="InterPro" id="IPR029016">
    <property type="entry name" value="GAF-like_dom_sf"/>
</dbReference>
<dbReference type="AlphaFoldDB" id="A0A1G7WJR8"/>
<dbReference type="Pfam" id="PF01590">
    <property type="entry name" value="GAF"/>
    <property type="match status" value="1"/>
</dbReference>
<sequence>MADLPVGVVRLGRDDRILETNRAFVSWCGDDVLGRLFSDFFVETEDFLPDEGGSLRLCVSRVDPKRAAFVMRTVDVDGSVLVVIDASARRRAGQALRASLQLAQRTRHRLELIIAASIAFAAARSVDRLADILATTTAQAFAAEESAVFLADDSDTLILAAGSNPLAGYFDDTRVRAGTRQWREVVKISGPDEAEKVTPGLGRAMREQGVEALIATPIVHAGMRLGAWACFFRHPRTFDEEAVPLADALAGQAGQTLTTIQLQNQLEHAAFHDETTGLPNRRMLEERPRIDVGGAILAILFIDLDGFKAVNDRLGHDQGDEVLREVARRLSENVRDEDVLARYGGDEFVVISSVGTSSDAQRIAERLRAAVASPIVSLPEGMGLTASIGVARTIDHDEQRPLDSLIRAADHAMYRAKSAGGNRVQFSDDPNTDRP</sequence>
<dbReference type="SUPFAM" id="SSF55073">
    <property type="entry name" value="Nucleotide cyclase"/>
    <property type="match status" value="1"/>
</dbReference>
<dbReference type="InterPro" id="IPR050469">
    <property type="entry name" value="Diguanylate_Cyclase"/>
</dbReference>
<dbReference type="SUPFAM" id="SSF55781">
    <property type="entry name" value="GAF domain-like"/>
    <property type="match status" value="1"/>
</dbReference>
<dbReference type="InterPro" id="IPR003018">
    <property type="entry name" value="GAF"/>
</dbReference>
<gene>
    <name evidence="2" type="ORF">SAMN04489810_1100</name>
</gene>
<dbReference type="EMBL" id="LT629692">
    <property type="protein sequence ID" value="SDG72108.1"/>
    <property type="molecule type" value="Genomic_DNA"/>
</dbReference>
<name>A0A1G7WJR8_9MICO</name>
<feature type="domain" description="GGDEF" evidence="1">
    <location>
        <begin position="295"/>
        <end position="429"/>
    </location>
</feature>
<evidence type="ECO:0000259" key="1">
    <source>
        <dbReference type="PROSITE" id="PS50887"/>
    </source>
</evidence>
<proteinExistence type="predicted"/>
<organism evidence="2 3">
    <name type="scientific">Microbacterium pygmaeum</name>
    <dbReference type="NCBI Taxonomy" id="370764"/>
    <lineage>
        <taxon>Bacteria</taxon>
        <taxon>Bacillati</taxon>
        <taxon>Actinomycetota</taxon>
        <taxon>Actinomycetes</taxon>
        <taxon>Micrococcales</taxon>
        <taxon>Microbacteriaceae</taxon>
        <taxon>Microbacterium</taxon>
    </lineage>
</organism>
<dbReference type="CDD" id="cd01949">
    <property type="entry name" value="GGDEF"/>
    <property type="match status" value="1"/>
</dbReference>
<dbReference type="NCBIfam" id="TIGR00254">
    <property type="entry name" value="GGDEF"/>
    <property type="match status" value="1"/>
</dbReference>
<dbReference type="FunFam" id="3.30.70.270:FF:000001">
    <property type="entry name" value="Diguanylate cyclase domain protein"/>
    <property type="match status" value="1"/>
</dbReference>
<accession>A0A1G7WJR8</accession>
<reference evidence="2 3" key="1">
    <citation type="submission" date="2016-10" db="EMBL/GenBank/DDBJ databases">
        <authorList>
            <person name="de Groot N.N."/>
        </authorList>
    </citation>
    <scope>NUCLEOTIDE SEQUENCE [LARGE SCALE GENOMIC DNA]</scope>
    <source>
        <strain evidence="2 3">DSM 23142</strain>
    </source>
</reference>
<dbReference type="Proteomes" id="UP000199009">
    <property type="component" value="Chromosome I"/>
</dbReference>
<dbReference type="Pfam" id="PF00990">
    <property type="entry name" value="GGDEF"/>
    <property type="match status" value="1"/>
</dbReference>
<dbReference type="SMART" id="SM00267">
    <property type="entry name" value="GGDEF"/>
    <property type="match status" value="1"/>
</dbReference>
<dbReference type="InterPro" id="IPR000160">
    <property type="entry name" value="GGDEF_dom"/>
</dbReference>
<protein>
    <submittedName>
        <fullName evidence="2">Diguanylate cyclase (GGDEF) domain-containing protein</fullName>
    </submittedName>
</protein>
<evidence type="ECO:0000313" key="2">
    <source>
        <dbReference type="EMBL" id="SDG72108.1"/>
    </source>
</evidence>